<proteinExistence type="predicted"/>
<sequence length="76" mass="8867">MLTLKIQNPEIETIFLEGFNSNKEMFFDFVKENYNKMILLNSLEKSIHQAKLQDTQELDEISLDDLIVDVKNSTNS</sequence>
<organism evidence="1">
    <name type="scientific">hydrothermal vent metagenome</name>
    <dbReference type="NCBI Taxonomy" id="652676"/>
    <lineage>
        <taxon>unclassified sequences</taxon>
        <taxon>metagenomes</taxon>
        <taxon>ecological metagenomes</taxon>
    </lineage>
</organism>
<reference evidence="1" key="1">
    <citation type="submission" date="2016-10" db="EMBL/GenBank/DDBJ databases">
        <authorList>
            <person name="de Groot N.N."/>
        </authorList>
    </citation>
    <scope>NUCLEOTIDE SEQUENCE</scope>
</reference>
<gene>
    <name evidence="1" type="ORF">MNB_SM-4-1431</name>
</gene>
<evidence type="ECO:0000313" key="1">
    <source>
        <dbReference type="EMBL" id="SFV53512.1"/>
    </source>
</evidence>
<dbReference type="AlphaFoldDB" id="A0A1W1BJ03"/>
<accession>A0A1W1BJ03</accession>
<name>A0A1W1BJ03_9ZZZZ</name>
<dbReference type="EMBL" id="FPHF01000025">
    <property type="protein sequence ID" value="SFV53512.1"/>
    <property type="molecule type" value="Genomic_DNA"/>
</dbReference>
<protein>
    <submittedName>
        <fullName evidence="1">Uncharacterized protein</fullName>
    </submittedName>
</protein>